<feature type="signal peptide" evidence="1">
    <location>
        <begin position="1"/>
        <end position="27"/>
    </location>
</feature>
<name>A0A6S6UD95_9GAMM</name>
<evidence type="ECO:0008006" key="3">
    <source>
        <dbReference type="Google" id="ProtNLM"/>
    </source>
</evidence>
<accession>A0A6S6UD95</accession>
<reference evidence="2" key="1">
    <citation type="submission" date="2020-01" db="EMBL/GenBank/DDBJ databases">
        <authorList>
            <person name="Meier V. D."/>
            <person name="Meier V D."/>
        </authorList>
    </citation>
    <scope>NUCLEOTIDE SEQUENCE</scope>
    <source>
        <strain evidence="2">HLG_WM_MAG_09</strain>
    </source>
</reference>
<protein>
    <recommendedName>
        <fullName evidence="3">Sialidase domain-containing protein</fullName>
    </recommendedName>
</protein>
<keyword evidence="1" id="KW-0732">Signal</keyword>
<evidence type="ECO:0000313" key="2">
    <source>
        <dbReference type="EMBL" id="CAA6829798.1"/>
    </source>
</evidence>
<proteinExistence type="predicted"/>
<dbReference type="AlphaFoldDB" id="A0A6S6UD95"/>
<dbReference type="CDD" id="cd15482">
    <property type="entry name" value="Sialidase_non-viral"/>
    <property type="match status" value="1"/>
</dbReference>
<organism evidence="2">
    <name type="scientific">uncultured Thiotrichaceae bacterium</name>
    <dbReference type="NCBI Taxonomy" id="298394"/>
    <lineage>
        <taxon>Bacteria</taxon>
        <taxon>Pseudomonadati</taxon>
        <taxon>Pseudomonadota</taxon>
        <taxon>Gammaproteobacteria</taxon>
        <taxon>Thiotrichales</taxon>
        <taxon>Thiotrichaceae</taxon>
        <taxon>environmental samples</taxon>
    </lineage>
</organism>
<feature type="chain" id="PRO_5028145987" description="Sialidase domain-containing protein" evidence="1">
    <location>
        <begin position="28"/>
        <end position="608"/>
    </location>
</feature>
<sequence length="608" mass="69104">MVRNKYILFCFICFFAGIFAINQFAYAAETQSDFEPLISKRIKNIATAIVEDELTTLHLDKGKVIYTGRKGELILAEKTVAQNVWLESNGSAVYAAWWEKEADGKKLYVRASQDGGKTFYPAVLASKGGVLPQVDFLKGAENNKMALVYVSEEYPGYQVYFNRTLDGGKSWLDEGGLLLNKLYDDENEVVSFEESREKKPDVLVSSTALSPKVSQLGEKMVVVWEERAIRNSVSYLRIVAKVSEDYGLTWSDGEDIYLEPNANPVELNTAILNNEIYIVAFVPNKGVLSFRSKESGTKWESLGVLPGTRQLLSASWLRLASANDQTLLVSYVARANGMKDGVWLNSLSLDSGKWIEDEAKLFGQRVGGGNSFSTKSIYADLKSLGDGRVLIAWEDYRYLMPVVMLSYSEDGGKQWTDPEPLTTPGKTVSKFPSLFAGENMAWVLFTYFGLEDKSESENYLTSYQLLTTEHDIHFPKIEKSKALSEDEMLKKLKMRVEKFWQSRLKGNYIENWGYFDPLYRTLFDKQKWARTQGKIGYLDFEVSDITTHGVLADVTIKVNVTVNQLLMGEDDLIEPPPPKEVTLVGRWGWFYDDWYSMPETMFERRYEY</sequence>
<dbReference type="EMBL" id="CACVAT010000546">
    <property type="protein sequence ID" value="CAA6829798.1"/>
    <property type="molecule type" value="Genomic_DNA"/>
</dbReference>
<gene>
    <name evidence="2" type="ORF">HELGO_WM7628</name>
</gene>
<dbReference type="SUPFAM" id="SSF110296">
    <property type="entry name" value="Oligoxyloglucan reducing end-specific cellobiohydrolase"/>
    <property type="match status" value="1"/>
</dbReference>
<dbReference type="Gene3D" id="2.120.10.10">
    <property type="match status" value="1"/>
</dbReference>
<evidence type="ECO:0000256" key="1">
    <source>
        <dbReference type="SAM" id="SignalP"/>
    </source>
</evidence>